<name>A0A7J7IUJ0_BUGNE</name>
<protein>
    <submittedName>
        <fullName evidence="2">Uncharacterized protein</fullName>
    </submittedName>
</protein>
<evidence type="ECO:0000313" key="3">
    <source>
        <dbReference type="Proteomes" id="UP000593567"/>
    </source>
</evidence>
<gene>
    <name evidence="2" type="ORF">EB796_024776</name>
</gene>
<reference evidence="2" key="1">
    <citation type="submission" date="2020-06" db="EMBL/GenBank/DDBJ databases">
        <title>Draft genome of Bugula neritina, a colonial animal packing powerful symbionts and potential medicines.</title>
        <authorList>
            <person name="Rayko M."/>
        </authorList>
    </citation>
    <scope>NUCLEOTIDE SEQUENCE [LARGE SCALE GENOMIC DNA]</scope>
    <source>
        <strain evidence="2">Kwan_BN1</strain>
    </source>
</reference>
<keyword evidence="3" id="KW-1185">Reference proteome</keyword>
<sequence length="221" mass="24557">MGKLEIGHVLSSVISFSAFVSRVWVLSHTLLVQLDTCYHCIYSLHLLATSADYTWLPEFLQLPPKFPVDVEKIVLQSSHREDDSQISMTSPAQEVSHLMSTVEEDVGVVISRSSFKGVMDTVVDRSQPSGVLHRTQFQSSSGSTPDISHAVGDSVLKKKKKKTKKLEESIHSLKVADIGKVVKRKKVKTKEDSSKRVNKVPMKVSKKGSKLGKLKKSRKDS</sequence>
<organism evidence="2 3">
    <name type="scientific">Bugula neritina</name>
    <name type="common">Brown bryozoan</name>
    <name type="synonym">Sertularia neritina</name>
    <dbReference type="NCBI Taxonomy" id="10212"/>
    <lineage>
        <taxon>Eukaryota</taxon>
        <taxon>Metazoa</taxon>
        <taxon>Spiralia</taxon>
        <taxon>Lophotrochozoa</taxon>
        <taxon>Bryozoa</taxon>
        <taxon>Gymnolaemata</taxon>
        <taxon>Cheilostomatida</taxon>
        <taxon>Flustrina</taxon>
        <taxon>Buguloidea</taxon>
        <taxon>Bugulidae</taxon>
        <taxon>Bugula</taxon>
    </lineage>
</organism>
<feature type="compositionally biased region" description="Basic residues" evidence="1">
    <location>
        <begin position="204"/>
        <end position="221"/>
    </location>
</feature>
<evidence type="ECO:0000313" key="2">
    <source>
        <dbReference type="EMBL" id="KAF6016908.1"/>
    </source>
</evidence>
<accession>A0A7J7IUJ0</accession>
<evidence type="ECO:0000256" key="1">
    <source>
        <dbReference type="SAM" id="MobiDB-lite"/>
    </source>
</evidence>
<dbReference type="EMBL" id="VXIV02003451">
    <property type="protein sequence ID" value="KAF6016908.1"/>
    <property type="molecule type" value="Genomic_DNA"/>
</dbReference>
<proteinExistence type="predicted"/>
<feature type="region of interest" description="Disordered" evidence="1">
    <location>
        <begin position="184"/>
        <end position="221"/>
    </location>
</feature>
<feature type="compositionally biased region" description="Polar residues" evidence="1">
    <location>
        <begin position="133"/>
        <end position="146"/>
    </location>
</feature>
<comment type="caution">
    <text evidence="2">The sequence shown here is derived from an EMBL/GenBank/DDBJ whole genome shotgun (WGS) entry which is preliminary data.</text>
</comment>
<dbReference type="Proteomes" id="UP000593567">
    <property type="component" value="Unassembled WGS sequence"/>
</dbReference>
<feature type="region of interest" description="Disordered" evidence="1">
    <location>
        <begin position="133"/>
        <end position="161"/>
    </location>
</feature>
<dbReference type="AlphaFoldDB" id="A0A7J7IUJ0"/>